<feature type="repeat" description="ANK" evidence="3">
    <location>
        <begin position="48"/>
        <end position="82"/>
    </location>
</feature>
<dbReference type="InterPro" id="IPR036770">
    <property type="entry name" value="Ankyrin_rpt-contain_sf"/>
</dbReference>
<dbReference type="SUPFAM" id="SSF48403">
    <property type="entry name" value="Ankyrin repeat"/>
    <property type="match status" value="3"/>
</dbReference>
<keyword evidence="2 3" id="KW-0040">ANK repeat</keyword>
<gene>
    <name evidence="5" type="ORF">WR25_08153</name>
</gene>
<name>A0A2A2LSN3_9BILA</name>
<sequence>MVKVDKIIDPVPGMDVLSACVMSSIKGDAEMLRQLLDDGEDVDSRDEAGRTPLRLAAAIDTDPYQVVDLLLSRGANVDASCTDSFTPLMVAAGRNNANVVERLLEAGASTKKVDSLGMNALHHAVLNFSCNHIVKMLCDADPKMITVADTNNCLPIHYAASKAHPEVCILLLEKMDRNCVPSTGSPLQLTPFHFSAKDGNPTAIEAMLHFYKARLSSSSPEGSKIRSDVPFGPLISLDSRHNIPLHYAMKYGHLECVKALLHLPNSEACLRYANKDGSTPLHLGAANGHLECLRYIESKFPNHYFINERDKMGRTPAMLCLTSYQKELLPTNHSLVDVNGRGFLHRAIYAGNIKQIRELILDKHFNVNLRDSNGTTALHLAAAKGSLPLVQLLIDCGAVINEKDRRGMTPADWAAAKQNVSNECTNAPTHASSPCEGELTAADIFTGASVLLAASECALQSLQFLKKHAFVHFSARDPFDRTALHLSVFSGDVSSAQFLFESVSDEADRAALLNALDCDGRTPLMYSVFYPESLACLDWLLSECADVSVQDKSGYNVLHYACNHSNEAAALQLAEFLEVNESKYAVSISNMQNGDGQTPLHIAIKRNLLEFVKQFAPLAQVSMYTKDNYGRLPVNAAIEDDKMAECIEVLFVLSFSTNDSEKSGSVEVGELRKSLSKLQFTPQKKNSEQRSSISNMRSLLNEFDSDEHASVSGTKSPSQSTPTNHKSDSYVPRLNLTPTKPPRARHSDILPSASLSLSSPLIHSGSLSADSSPSLRPHGSLDSSAAANLLDINSDDFY</sequence>
<evidence type="ECO:0000256" key="1">
    <source>
        <dbReference type="ARBA" id="ARBA00022737"/>
    </source>
</evidence>
<feature type="compositionally biased region" description="Polar residues" evidence="4">
    <location>
        <begin position="711"/>
        <end position="724"/>
    </location>
</feature>
<dbReference type="PROSITE" id="PS50088">
    <property type="entry name" value="ANK_REPEAT"/>
    <property type="match status" value="5"/>
</dbReference>
<keyword evidence="6" id="KW-1185">Reference proteome</keyword>
<feature type="repeat" description="ANK" evidence="3">
    <location>
        <begin position="276"/>
        <end position="296"/>
    </location>
</feature>
<dbReference type="AlphaFoldDB" id="A0A2A2LSN3"/>
<evidence type="ECO:0000313" key="6">
    <source>
        <dbReference type="Proteomes" id="UP000218231"/>
    </source>
</evidence>
<dbReference type="EMBL" id="LIAE01006465">
    <property type="protein sequence ID" value="PAV89231.1"/>
    <property type="molecule type" value="Genomic_DNA"/>
</dbReference>
<dbReference type="Proteomes" id="UP000218231">
    <property type="component" value="Unassembled WGS sequence"/>
</dbReference>
<reference evidence="5 6" key="1">
    <citation type="journal article" date="2017" name="Curr. Biol.">
        <title>Genome architecture and evolution of a unichromosomal asexual nematode.</title>
        <authorList>
            <person name="Fradin H."/>
            <person name="Zegar C."/>
            <person name="Gutwein M."/>
            <person name="Lucas J."/>
            <person name="Kovtun M."/>
            <person name="Corcoran D."/>
            <person name="Baugh L.R."/>
            <person name="Kiontke K."/>
            <person name="Gunsalus K."/>
            <person name="Fitch D.H."/>
            <person name="Piano F."/>
        </authorList>
    </citation>
    <scope>NUCLEOTIDE SEQUENCE [LARGE SCALE GENOMIC DNA]</scope>
    <source>
        <strain evidence="5">PF1309</strain>
    </source>
</reference>
<feature type="repeat" description="ANK" evidence="3">
    <location>
        <begin position="339"/>
        <end position="372"/>
    </location>
</feature>
<comment type="caution">
    <text evidence="5">The sequence shown here is derived from an EMBL/GenBank/DDBJ whole genome shotgun (WGS) entry which is preliminary data.</text>
</comment>
<evidence type="ECO:0000313" key="5">
    <source>
        <dbReference type="EMBL" id="PAV89231.1"/>
    </source>
</evidence>
<evidence type="ECO:0000256" key="3">
    <source>
        <dbReference type="PROSITE-ProRule" id="PRU00023"/>
    </source>
</evidence>
<dbReference type="PRINTS" id="PR01415">
    <property type="entry name" value="ANKYRIN"/>
</dbReference>
<dbReference type="InterPro" id="IPR002110">
    <property type="entry name" value="Ankyrin_rpt"/>
</dbReference>
<proteinExistence type="predicted"/>
<dbReference type="PANTHER" id="PTHR24161:SF85">
    <property type="entry name" value="PALMITOYLTRANSFERASE HIP14"/>
    <property type="match status" value="1"/>
</dbReference>
<dbReference type="Pfam" id="PF12796">
    <property type="entry name" value="Ank_2"/>
    <property type="match status" value="4"/>
</dbReference>
<dbReference type="PROSITE" id="PS50297">
    <property type="entry name" value="ANK_REP_REGION"/>
    <property type="match status" value="4"/>
</dbReference>
<dbReference type="PANTHER" id="PTHR24161">
    <property type="entry name" value="ANK_REP_REGION DOMAIN-CONTAINING PROTEIN-RELATED"/>
    <property type="match status" value="1"/>
</dbReference>
<dbReference type="Gene3D" id="1.25.40.20">
    <property type="entry name" value="Ankyrin repeat-containing domain"/>
    <property type="match status" value="4"/>
</dbReference>
<dbReference type="OrthoDB" id="7464126at2759"/>
<feature type="repeat" description="ANK" evidence="3">
    <location>
        <begin position="373"/>
        <end position="405"/>
    </location>
</feature>
<dbReference type="STRING" id="2018661.A0A2A2LSN3"/>
<dbReference type="SMART" id="SM00248">
    <property type="entry name" value="ANK"/>
    <property type="match status" value="14"/>
</dbReference>
<evidence type="ECO:0000256" key="4">
    <source>
        <dbReference type="SAM" id="MobiDB-lite"/>
    </source>
</evidence>
<organism evidence="5 6">
    <name type="scientific">Diploscapter pachys</name>
    <dbReference type="NCBI Taxonomy" id="2018661"/>
    <lineage>
        <taxon>Eukaryota</taxon>
        <taxon>Metazoa</taxon>
        <taxon>Ecdysozoa</taxon>
        <taxon>Nematoda</taxon>
        <taxon>Chromadorea</taxon>
        <taxon>Rhabditida</taxon>
        <taxon>Rhabditina</taxon>
        <taxon>Rhabditomorpha</taxon>
        <taxon>Rhabditoidea</taxon>
        <taxon>Rhabditidae</taxon>
        <taxon>Diploscapter</taxon>
    </lineage>
</organism>
<evidence type="ECO:0000256" key="2">
    <source>
        <dbReference type="ARBA" id="ARBA00023043"/>
    </source>
</evidence>
<feature type="repeat" description="ANK" evidence="3">
    <location>
        <begin position="83"/>
        <end position="115"/>
    </location>
</feature>
<keyword evidence="1" id="KW-0677">Repeat</keyword>
<accession>A0A2A2LSN3</accession>
<feature type="region of interest" description="Disordered" evidence="4">
    <location>
        <begin position="705"/>
        <end position="748"/>
    </location>
</feature>
<protein>
    <submittedName>
        <fullName evidence="5">Uncharacterized protein</fullName>
    </submittedName>
</protein>